<dbReference type="InterPro" id="IPR051124">
    <property type="entry name" value="Phosphate_Transport_Permease"/>
</dbReference>
<name>A0ABP9RH84_9ACTN</name>
<dbReference type="InterPro" id="IPR035906">
    <property type="entry name" value="MetI-like_sf"/>
</dbReference>
<feature type="transmembrane region" description="Helical" evidence="9">
    <location>
        <begin position="327"/>
        <end position="350"/>
    </location>
</feature>
<dbReference type="CDD" id="cd06261">
    <property type="entry name" value="TM_PBP2"/>
    <property type="match status" value="1"/>
</dbReference>
<comment type="function">
    <text evidence="10">Part of the binding-protein-dependent transport system for phosphate; probably responsible for the translocation of the substrate across the membrane.</text>
</comment>
<evidence type="ECO:0000256" key="8">
    <source>
        <dbReference type="ARBA" id="ARBA00023136"/>
    </source>
</evidence>
<keyword evidence="6 9" id="KW-0812">Transmembrane</keyword>
<feature type="compositionally biased region" description="Low complexity" evidence="11">
    <location>
        <begin position="9"/>
        <end position="20"/>
    </location>
</feature>
<evidence type="ECO:0000256" key="10">
    <source>
        <dbReference type="RuleBase" id="RU363054"/>
    </source>
</evidence>
<feature type="domain" description="ABC transmembrane type-1" evidence="12">
    <location>
        <begin position="125"/>
        <end position="350"/>
    </location>
</feature>
<dbReference type="SUPFAM" id="SSF161098">
    <property type="entry name" value="MetI-like"/>
    <property type="match status" value="1"/>
</dbReference>
<feature type="transmembrane region" description="Helical" evidence="9">
    <location>
        <begin position="66"/>
        <end position="91"/>
    </location>
</feature>
<keyword evidence="5 10" id="KW-0592">Phosphate transport</keyword>
<dbReference type="PANTHER" id="PTHR30425">
    <property type="entry name" value="PHOSPHATE TRANSPORT SYSTEM PERMEASE PROTEIN PST"/>
    <property type="match status" value="1"/>
</dbReference>
<dbReference type="PANTHER" id="PTHR30425:SF1">
    <property type="entry name" value="PHOSPHATE TRANSPORT SYSTEM PERMEASE PROTEIN PSTC"/>
    <property type="match status" value="1"/>
</dbReference>
<dbReference type="PROSITE" id="PS50928">
    <property type="entry name" value="ABC_TM1"/>
    <property type="match status" value="1"/>
</dbReference>
<feature type="transmembrane region" description="Helical" evidence="9">
    <location>
        <begin position="216"/>
        <end position="235"/>
    </location>
</feature>
<evidence type="ECO:0000256" key="3">
    <source>
        <dbReference type="ARBA" id="ARBA00022448"/>
    </source>
</evidence>
<keyword evidence="7 9" id="KW-1133">Transmembrane helix</keyword>
<reference evidence="14" key="1">
    <citation type="journal article" date="2019" name="Int. J. Syst. Evol. Microbiol.">
        <title>The Global Catalogue of Microorganisms (GCM) 10K type strain sequencing project: providing services to taxonomists for standard genome sequencing and annotation.</title>
        <authorList>
            <consortium name="The Broad Institute Genomics Platform"/>
            <consortium name="The Broad Institute Genome Sequencing Center for Infectious Disease"/>
            <person name="Wu L."/>
            <person name="Ma J."/>
        </authorList>
    </citation>
    <scope>NUCLEOTIDE SEQUENCE [LARGE SCALE GENOMIC DNA]</scope>
    <source>
        <strain evidence="14">JCM 18304</strain>
    </source>
</reference>
<keyword evidence="14" id="KW-1185">Reference proteome</keyword>
<evidence type="ECO:0000256" key="2">
    <source>
        <dbReference type="ARBA" id="ARBA00007069"/>
    </source>
</evidence>
<evidence type="ECO:0000256" key="1">
    <source>
        <dbReference type="ARBA" id="ARBA00004651"/>
    </source>
</evidence>
<sequence>MSQPSFPGSAEAASAASADSPNDLTVEDDTRTVDIPRHRSGGRGPVAPMGGGGALPTRRRFGPESVFRWLTTGSGVVVLVIIVAIAVFLIAKAVPAIRADKANFLTHFQWFPDDEVPKFGIASLAIGTIYSSAIALVISVPVALGIALCLSHYAHKRLASGLGYLIDLLAAVPSIVFGLWGRDYLYLPVEQFSGWLHKYFGWIPLFGSDGPYGKSILLGALVLAIMVLPIVTSLSREVFRQTPPMNEEAALALGATKWEVVRLAVLPYSRPGLIAAVMLGLGRALGETIALALVLGGGFGVGIDIIHDGGNTIAANIANGFGEATDIGRGALIASGLVLFAITLVVNVIARAIVYRRREFLGSAV</sequence>
<feature type="transmembrane region" description="Helical" evidence="9">
    <location>
        <begin position="119"/>
        <end position="150"/>
    </location>
</feature>
<evidence type="ECO:0000259" key="12">
    <source>
        <dbReference type="PROSITE" id="PS50928"/>
    </source>
</evidence>
<comment type="caution">
    <text evidence="13">The sequence shown here is derived from an EMBL/GenBank/DDBJ whole genome shotgun (WGS) entry which is preliminary data.</text>
</comment>
<dbReference type="Gene3D" id="1.10.3720.10">
    <property type="entry name" value="MetI-like"/>
    <property type="match status" value="1"/>
</dbReference>
<comment type="subcellular location">
    <subcellularLocation>
        <location evidence="1 9">Cell membrane</location>
        <topology evidence="1 9">Multi-pass membrane protein</topology>
    </subcellularLocation>
</comment>
<dbReference type="InterPro" id="IPR011864">
    <property type="entry name" value="Phosphate_PstC"/>
</dbReference>
<keyword evidence="4 10" id="KW-1003">Cell membrane</keyword>
<dbReference type="InterPro" id="IPR000515">
    <property type="entry name" value="MetI-like"/>
</dbReference>
<evidence type="ECO:0000256" key="11">
    <source>
        <dbReference type="SAM" id="MobiDB-lite"/>
    </source>
</evidence>
<comment type="similarity">
    <text evidence="2 10">Belongs to the binding-protein-dependent transport system permease family. CysTW subfamily.</text>
</comment>
<feature type="region of interest" description="Disordered" evidence="11">
    <location>
        <begin position="1"/>
        <end position="54"/>
    </location>
</feature>
<dbReference type="Pfam" id="PF00528">
    <property type="entry name" value="BPD_transp_1"/>
    <property type="match status" value="1"/>
</dbReference>
<evidence type="ECO:0000256" key="7">
    <source>
        <dbReference type="ARBA" id="ARBA00022989"/>
    </source>
</evidence>
<protein>
    <recommendedName>
        <fullName evidence="10">Phosphate transport system permease protein</fullName>
    </recommendedName>
</protein>
<keyword evidence="3 9" id="KW-0813">Transport</keyword>
<feature type="transmembrane region" description="Helical" evidence="9">
    <location>
        <begin position="288"/>
        <end position="307"/>
    </location>
</feature>
<organism evidence="13 14">
    <name type="scientific">Rugosimonospora acidiphila</name>
    <dbReference type="NCBI Taxonomy" id="556531"/>
    <lineage>
        <taxon>Bacteria</taxon>
        <taxon>Bacillati</taxon>
        <taxon>Actinomycetota</taxon>
        <taxon>Actinomycetes</taxon>
        <taxon>Micromonosporales</taxon>
        <taxon>Micromonosporaceae</taxon>
        <taxon>Rugosimonospora</taxon>
    </lineage>
</organism>
<keyword evidence="8 9" id="KW-0472">Membrane</keyword>
<feature type="compositionally biased region" description="Basic and acidic residues" evidence="11">
    <location>
        <begin position="28"/>
        <end position="37"/>
    </location>
</feature>
<dbReference type="NCBIfam" id="TIGR02138">
    <property type="entry name" value="phosphate_pstC"/>
    <property type="match status" value="1"/>
</dbReference>
<accession>A0ABP9RH84</accession>
<evidence type="ECO:0000313" key="13">
    <source>
        <dbReference type="EMBL" id="GAA5177736.1"/>
    </source>
</evidence>
<evidence type="ECO:0000313" key="14">
    <source>
        <dbReference type="Proteomes" id="UP001501570"/>
    </source>
</evidence>
<dbReference type="EMBL" id="BAABJQ010000001">
    <property type="protein sequence ID" value="GAA5177736.1"/>
    <property type="molecule type" value="Genomic_DNA"/>
</dbReference>
<evidence type="ECO:0000256" key="4">
    <source>
        <dbReference type="ARBA" id="ARBA00022475"/>
    </source>
</evidence>
<evidence type="ECO:0000256" key="9">
    <source>
        <dbReference type="RuleBase" id="RU363032"/>
    </source>
</evidence>
<dbReference type="Proteomes" id="UP001501570">
    <property type="component" value="Unassembled WGS sequence"/>
</dbReference>
<evidence type="ECO:0000256" key="5">
    <source>
        <dbReference type="ARBA" id="ARBA00022592"/>
    </source>
</evidence>
<gene>
    <name evidence="13" type="primary">pstC_1</name>
    <name evidence="13" type="ORF">GCM10023322_03160</name>
</gene>
<evidence type="ECO:0000256" key="6">
    <source>
        <dbReference type="ARBA" id="ARBA00022692"/>
    </source>
</evidence>
<proteinExistence type="inferred from homology"/>
<feature type="transmembrane region" description="Helical" evidence="9">
    <location>
        <begin position="162"/>
        <end position="180"/>
    </location>
</feature>